<dbReference type="PANTHER" id="PTHR45625:SF3">
    <property type="entry name" value="PEPTIDYL-PROLYL CIS-TRANS ISOMERASE B-RELATED"/>
    <property type="match status" value="1"/>
</dbReference>
<evidence type="ECO:0000256" key="2">
    <source>
        <dbReference type="SAM" id="MobiDB-lite"/>
    </source>
</evidence>
<dbReference type="EMBL" id="JAKGSI010000002">
    <property type="protein sequence ID" value="MCF4006536.1"/>
    <property type="molecule type" value="Genomic_DNA"/>
</dbReference>
<dbReference type="InterPro" id="IPR029000">
    <property type="entry name" value="Cyclophilin-like_dom_sf"/>
</dbReference>
<keyword evidence="6" id="KW-1185">Reference proteome</keyword>
<keyword evidence="5" id="KW-0413">Isomerase</keyword>
<comment type="function">
    <text evidence="1">PPIases accelerate the folding of proteins. It catalyzes the cis-trans isomerization of proline imidic peptide bonds in oligopeptides.</text>
</comment>
<evidence type="ECO:0000256" key="3">
    <source>
        <dbReference type="SAM" id="Phobius"/>
    </source>
</evidence>
<gene>
    <name evidence="5" type="ORF">L1O03_05005</name>
</gene>
<evidence type="ECO:0000313" key="6">
    <source>
        <dbReference type="Proteomes" id="UP001139336"/>
    </source>
</evidence>
<evidence type="ECO:0000256" key="1">
    <source>
        <dbReference type="ARBA" id="ARBA00002388"/>
    </source>
</evidence>
<keyword evidence="3" id="KW-0472">Membrane</keyword>
<protein>
    <submittedName>
        <fullName evidence="5">Peptidylprolyl isomerase</fullName>
    </submittedName>
</protein>
<evidence type="ECO:0000313" key="5">
    <source>
        <dbReference type="EMBL" id="MCF4006536.1"/>
    </source>
</evidence>
<dbReference type="Pfam" id="PF00160">
    <property type="entry name" value="Pro_isomerase"/>
    <property type="match status" value="1"/>
</dbReference>
<dbReference type="Gene3D" id="2.40.100.10">
    <property type="entry name" value="Cyclophilin-like"/>
    <property type="match status" value="1"/>
</dbReference>
<dbReference type="PROSITE" id="PS50072">
    <property type="entry name" value="CSA_PPIASE_2"/>
    <property type="match status" value="1"/>
</dbReference>
<comment type="caution">
    <text evidence="5">The sequence shown here is derived from an EMBL/GenBank/DDBJ whole genome shotgun (WGS) entry which is preliminary data.</text>
</comment>
<dbReference type="RefSeq" id="WP_236118329.1">
    <property type="nucleotide sequence ID" value="NZ_JAKGSI010000002.1"/>
</dbReference>
<reference evidence="5" key="1">
    <citation type="submission" date="2022-01" db="EMBL/GenBank/DDBJ databases">
        <title>Corynebacterium sp. nov isolated from isolated from the feces of the greater white-fronted geese (Anser albifrons) at Poyang Lake, PR China.</title>
        <authorList>
            <person name="Liu Q."/>
        </authorList>
    </citation>
    <scope>NUCLEOTIDE SEQUENCE</scope>
    <source>
        <strain evidence="5">JCM 32435</strain>
    </source>
</reference>
<feature type="domain" description="PPIase cyclophilin-type" evidence="4">
    <location>
        <begin position="118"/>
        <end position="271"/>
    </location>
</feature>
<proteinExistence type="predicted"/>
<evidence type="ECO:0000259" key="4">
    <source>
        <dbReference type="PROSITE" id="PS50072"/>
    </source>
</evidence>
<sequence length="272" mass="28810">MSSNKERGEDALKKLEKELNARDRAEKSGPFKVAALALVAIVIIAGGIWYFASREDDSQTEASSDGSVLTGERADTLPDTVTCTYNEAGTSAKKVSLPQGSDISTKGTATLTLATTQGSIGMNLDRSVSPCAVNALSHLAQEKFYDNTICHRLTTEGIHVLQCGDPKGDGTGGPGFRYDEEYPTGDAKASTQQSVIYPRGSIAIAKSGKNTNGSQFFLNYQDSPLPPEYTYVGTVDDEGLKTLDAIAEKGTKDGSSDGEPAEEVHIDSATVK</sequence>
<feature type="region of interest" description="Disordered" evidence="2">
    <location>
        <begin position="249"/>
        <end position="272"/>
    </location>
</feature>
<dbReference type="SUPFAM" id="SSF50891">
    <property type="entry name" value="Cyclophilin-like"/>
    <property type="match status" value="1"/>
</dbReference>
<keyword evidence="3" id="KW-0812">Transmembrane</keyword>
<organism evidence="5 6">
    <name type="scientific">Corynebacterium uropygiale</name>
    <dbReference type="NCBI Taxonomy" id="1775911"/>
    <lineage>
        <taxon>Bacteria</taxon>
        <taxon>Bacillati</taxon>
        <taxon>Actinomycetota</taxon>
        <taxon>Actinomycetes</taxon>
        <taxon>Mycobacteriales</taxon>
        <taxon>Corynebacteriaceae</taxon>
        <taxon>Corynebacterium</taxon>
    </lineage>
</organism>
<dbReference type="InterPro" id="IPR002130">
    <property type="entry name" value="Cyclophilin-type_PPIase_dom"/>
</dbReference>
<dbReference type="Proteomes" id="UP001139336">
    <property type="component" value="Unassembled WGS sequence"/>
</dbReference>
<dbReference type="InterPro" id="IPR044666">
    <property type="entry name" value="Cyclophilin_A-like"/>
</dbReference>
<dbReference type="PANTHER" id="PTHR45625">
    <property type="entry name" value="PEPTIDYL-PROLYL CIS-TRANS ISOMERASE-RELATED"/>
    <property type="match status" value="1"/>
</dbReference>
<dbReference type="CDD" id="cd00317">
    <property type="entry name" value="cyclophilin"/>
    <property type="match status" value="1"/>
</dbReference>
<accession>A0A9X1QP37</accession>
<dbReference type="AlphaFoldDB" id="A0A9X1QP37"/>
<name>A0A9X1QP37_9CORY</name>
<dbReference type="GO" id="GO:0003755">
    <property type="term" value="F:peptidyl-prolyl cis-trans isomerase activity"/>
    <property type="evidence" value="ECO:0007669"/>
    <property type="project" value="InterPro"/>
</dbReference>
<feature type="transmembrane region" description="Helical" evidence="3">
    <location>
        <begin position="33"/>
        <end position="52"/>
    </location>
</feature>
<keyword evidence="3" id="KW-1133">Transmembrane helix</keyword>